<dbReference type="GO" id="GO:0006508">
    <property type="term" value="P:proteolysis"/>
    <property type="evidence" value="ECO:0007669"/>
    <property type="project" value="UniProtKB-KW"/>
</dbReference>
<dbReference type="AlphaFoldDB" id="A0A8J7AI61"/>
<gene>
    <name evidence="11" type="ORF">IQ241_19260</name>
</gene>
<dbReference type="GO" id="GO:0160237">
    <property type="term" value="F:D-Ala-D-Ala dipeptidase activity"/>
    <property type="evidence" value="ECO:0007669"/>
    <property type="project" value="UniProtKB-EC"/>
</dbReference>
<feature type="binding site" evidence="9">
    <location>
        <position position="114"/>
    </location>
    <ligand>
        <name>Zn(2+)</name>
        <dbReference type="ChEBI" id="CHEBI:29105"/>
        <note>catalytic</note>
    </ligand>
</feature>
<evidence type="ECO:0000256" key="3">
    <source>
        <dbReference type="ARBA" id="ARBA00022723"/>
    </source>
</evidence>
<dbReference type="Proteomes" id="UP000636505">
    <property type="component" value="Unassembled WGS sequence"/>
</dbReference>
<organism evidence="11 12">
    <name type="scientific">Vasconcelosia minhoensis LEGE 07310</name>
    <dbReference type="NCBI Taxonomy" id="915328"/>
    <lineage>
        <taxon>Bacteria</taxon>
        <taxon>Bacillati</taxon>
        <taxon>Cyanobacteriota</taxon>
        <taxon>Cyanophyceae</taxon>
        <taxon>Nodosilineales</taxon>
        <taxon>Cymatolegaceae</taxon>
        <taxon>Vasconcelosia</taxon>
        <taxon>Vasconcelosia minhoensis</taxon>
    </lineage>
</organism>
<dbReference type="PANTHER" id="PTHR43126:SF2">
    <property type="entry name" value="D-ALANYL-D-ALANINE DIPEPTIDASE"/>
    <property type="match status" value="1"/>
</dbReference>
<dbReference type="GO" id="GO:0008237">
    <property type="term" value="F:metallopeptidase activity"/>
    <property type="evidence" value="ECO:0007669"/>
    <property type="project" value="UniProtKB-KW"/>
</dbReference>
<evidence type="ECO:0000256" key="2">
    <source>
        <dbReference type="ARBA" id="ARBA00022670"/>
    </source>
</evidence>
<sequence>MPHPYAMLGAPYGDRGPYFLRQSVLDRLYQAQGWLQVQRPGWRLQIFDAYRPVAVQQFMVDYTFEQLARSHDLDPAALTPAQQTDLQSQVFQFWAPPSPDPATPPPHSTGAAVDLTLADAEGMQVNMGSAIDELSPRSYPNYFAESAEPEEQQYNRDRALLSQAMTQAGFCQHPHEWWHFSQGDQLWAWTAQAQIARYGGAV</sequence>
<evidence type="ECO:0000256" key="1">
    <source>
        <dbReference type="ARBA" id="ARBA00001362"/>
    </source>
</evidence>
<evidence type="ECO:0000256" key="8">
    <source>
        <dbReference type="ARBA" id="ARBA00023316"/>
    </source>
</evidence>
<evidence type="ECO:0000256" key="10">
    <source>
        <dbReference type="PIRNR" id="PIRNR026671"/>
    </source>
</evidence>
<evidence type="ECO:0000256" key="5">
    <source>
        <dbReference type="ARBA" id="ARBA00022833"/>
    </source>
</evidence>
<keyword evidence="7 9" id="KW-0482">Metalloprotease</keyword>
<keyword evidence="2 9" id="KW-0645">Protease</keyword>
<keyword evidence="3 9" id="KW-0479">Metal-binding</keyword>
<dbReference type="GO" id="GO:0071555">
    <property type="term" value="P:cell wall organization"/>
    <property type="evidence" value="ECO:0007669"/>
    <property type="project" value="UniProtKB-KW"/>
</dbReference>
<comment type="similarity">
    <text evidence="9 10">Belongs to the peptidase M15D family.</text>
</comment>
<comment type="caution">
    <text evidence="11">The sequence shown here is derived from an EMBL/GenBank/DDBJ whole genome shotgun (WGS) entry which is preliminary data.</text>
</comment>
<keyword evidence="6 9" id="KW-0224">Dipeptidase</keyword>
<evidence type="ECO:0000256" key="4">
    <source>
        <dbReference type="ARBA" id="ARBA00022801"/>
    </source>
</evidence>
<evidence type="ECO:0000313" key="11">
    <source>
        <dbReference type="EMBL" id="MBE9079409.1"/>
    </source>
</evidence>
<keyword evidence="4 9" id="KW-0378">Hydrolase</keyword>
<dbReference type="Pfam" id="PF01427">
    <property type="entry name" value="Peptidase_M15"/>
    <property type="match status" value="1"/>
</dbReference>
<evidence type="ECO:0000256" key="9">
    <source>
        <dbReference type="HAMAP-Rule" id="MF_01924"/>
    </source>
</evidence>
<keyword evidence="12" id="KW-1185">Reference proteome</keyword>
<comment type="cofactor">
    <cofactor evidence="9">
        <name>Zn(2+)</name>
        <dbReference type="ChEBI" id="CHEBI:29105"/>
    </cofactor>
    <text evidence="9">Binds 1 zinc ion per subunit.</text>
</comment>
<dbReference type="GO" id="GO:0008270">
    <property type="term" value="F:zinc ion binding"/>
    <property type="evidence" value="ECO:0007669"/>
    <property type="project" value="UniProtKB-UniRule"/>
</dbReference>
<feature type="binding site" evidence="9">
    <location>
        <position position="107"/>
    </location>
    <ligand>
        <name>Zn(2+)</name>
        <dbReference type="ChEBI" id="CHEBI:29105"/>
        <note>catalytic</note>
    </ligand>
</feature>
<dbReference type="EMBL" id="JADEXG010000055">
    <property type="protein sequence ID" value="MBE9079409.1"/>
    <property type="molecule type" value="Genomic_DNA"/>
</dbReference>
<name>A0A8J7AI61_9CYAN</name>
<reference evidence="11" key="1">
    <citation type="submission" date="2020-10" db="EMBL/GenBank/DDBJ databases">
        <authorList>
            <person name="Castelo-Branco R."/>
            <person name="Eusebio N."/>
            <person name="Adriana R."/>
            <person name="Vieira A."/>
            <person name="Brugerolle De Fraissinette N."/>
            <person name="Rezende De Castro R."/>
            <person name="Schneider M.P."/>
            <person name="Vasconcelos V."/>
            <person name="Leao P.N."/>
        </authorList>
    </citation>
    <scope>NUCLEOTIDE SEQUENCE</scope>
    <source>
        <strain evidence="11">LEGE 07310</strain>
    </source>
</reference>
<protein>
    <recommendedName>
        <fullName evidence="9 10">D-alanyl-D-alanine dipeptidase</fullName>
        <shortName evidence="9 10">D-Ala-D-Ala dipeptidase</shortName>
        <ecNumber evidence="9 10">3.4.13.22</ecNumber>
    </recommendedName>
</protein>
<evidence type="ECO:0000313" key="12">
    <source>
        <dbReference type="Proteomes" id="UP000636505"/>
    </source>
</evidence>
<evidence type="ECO:0000256" key="7">
    <source>
        <dbReference type="ARBA" id="ARBA00023049"/>
    </source>
</evidence>
<keyword evidence="5 9" id="KW-0862">Zinc</keyword>
<feature type="site" description="Transition state stabilizer" evidence="9">
    <location>
        <position position="51"/>
    </location>
</feature>
<dbReference type="SUPFAM" id="SSF55166">
    <property type="entry name" value="Hedgehog/DD-peptidase"/>
    <property type="match status" value="1"/>
</dbReference>
<dbReference type="PIRSF" id="PIRSF026671">
    <property type="entry name" value="AA_dipeptidase"/>
    <property type="match status" value="1"/>
</dbReference>
<feature type="active site" description="Proton donor/acceptor" evidence="9">
    <location>
        <position position="176"/>
    </location>
</feature>
<dbReference type="HAMAP" id="MF_01924">
    <property type="entry name" value="A_A_dipeptidase"/>
    <property type="match status" value="1"/>
</dbReference>
<accession>A0A8J7AI61</accession>
<comment type="catalytic activity">
    <reaction evidence="1 9 10">
        <text>D-alanyl-D-alanine + H2O = 2 D-alanine</text>
        <dbReference type="Rhea" id="RHEA:20661"/>
        <dbReference type="ChEBI" id="CHEBI:15377"/>
        <dbReference type="ChEBI" id="CHEBI:57416"/>
        <dbReference type="ChEBI" id="CHEBI:57822"/>
        <dbReference type="EC" id="3.4.13.22"/>
    </reaction>
</comment>
<proteinExistence type="inferred from homology"/>
<feature type="binding site" evidence="9">
    <location>
        <position position="179"/>
    </location>
    <ligand>
        <name>Zn(2+)</name>
        <dbReference type="ChEBI" id="CHEBI:29105"/>
        <note>catalytic</note>
    </ligand>
</feature>
<dbReference type="InterPro" id="IPR009045">
    <property type="entry name" value="Zn_M74/Hedgehog-like"/>
</dbReference>
<dbReference type="EC" id="3.4.13.22" evidence="9 10"/>
<dbReference type="PANTHER" id="PTHR43126">
    <property type="entry name" value="D-ALANYL-D-ALANINE DIPEPTIDASE"/>
    <property type="match status" value="1"/>
</dbReference>
<dbReference type="InterPro" id="IPR000755">
    <property type="entry name" value="A_A_dipeptidase"/>
</dbReference>
<dbReference type="Gene3D" id="3.30.1380.10">
    <property type="match status" value="1"/>
</dbReference>
<keyword evidence="8 10" id="KW-0961">Cell wall biogenesis/degradation</keyword>
<comment type="function">
    <text evidence="9 10">Catalyzes hydrolysis of the D-alanyl-D-alanine dipeptide.</text>
</comment>
<evidence type="ECO:0000256" key="6">
    <source>
        <dbReference type="ARBA" id="ARBA00022997"/>
    </source>
</evidence>